<reference evidence="1 2" key="1">
    <citation type="journal article" date="2001" name="J. Bacteriol.">
        <title>Genome sequence and comparative analysis of the solvent-producing bacterium Clostridium acetobutylicum.</title>
        <authorList>
            <person name="Nolling J."/>
            <person name="Breton G."/>
            <person name="Omelchenko M.V."/>
            <person name="Makarova K.S."/>
            <person name="Zeng Q."/>
            <person name="Gibson R."/>
            <person name="Lee H.M."/>
            <person name="Dubois J."/>
            <person name="Qiu D."/>
            <person name="Hitti J."/>
            <person name="Wolf Y.I."/>
            <person name="Tatusov R.L."/>
            <person name="Sabathe F."/>
            <person name="Doucette-Stamm L."/>
            <person name="Soucaille P."/>
            <person name="Daly M.J."/>
            <person name="Bennett G.N."/>
            <person name="Koonin E.V."/>
            <person name="Smith D.R."/>
        </authorList>
    </citation>
    <scope>NUCLEOTIDE SEQUENCE [LARGE SCALE GENOMIC DNA]</scope>
    <source>
        <strain evidence="2">ATCC 824 / DSM 792 / JCM 1419 / LMG 5710 / VKM B-1787</strain>
    </source>
</reference>
<proteinExistence type="predicted"/>
<dbReference type="PATRIC" id="fig|272562.8.peg.3842"/>
<dbReference type="PIR" id="D97348">
    <property type="entry name" value="D97348"/>
</dbReference>
<dbReference type="Gene3D" id="3.40.30.30">
    <property type="entry name" value="Hypothetical protein sa0798"/>
    <property type="match status" value="1"/>
</dbReference>
<gene>
    <name evidence="1" type="ordered locus">CA_C3653</name>
</gene>
<dbReference type="RefSeq" id="WP_010966915.1">
    <property type="nucleotide sequence ID" value="NC_003030.1"/>
</dbReference>
<name>Q97D29_CLOAB</name>
<dbReference type="Proteomes" id="UP000000814">
    <property type="component" value="Chromosome"/>
</dbReference>
<keyword evidence="2" id="KW-1185">Reference proteome</keyword>
<dbReference type="OrthoDB" id="1937495at2"/>
<evidence type="ECO:0000313" key="1">
    <source>
        <dbReference type="EMBL" id="AAK81575.1"/>
    </source>
</evidence>
<dbReference type="STRING" id="272562.CA_C3653"/>
<dbReference type="InterPro" id="IPR038218">
    <property type="entry name" value="YuzD-like_sp"/>
</dbReference>
<organism evidence="1 2">
    <name type="scientific">Clostridium acetobutylicum (strain ATCC 824 / DSM 792 / JCM 1419 / IAM 19013 / LMG 5710 / NBRC 13948 / NRRL B-527 / VKM B-1787 / 2291 / W)</name>
    <dbReference type="NCBI Taxonomy" id="272562"/>
    <lineage>
        <taxon>Bacteria</taxon>
        <taxon>Bacillati</taxon>
        <taxon>Bacillota</taxon>
        <taxon>Clostridia</taxon>
        <taxon>Eubacteriales</taxon>
        <taxon>Clostridiaceae</taxon>
        <taxon>Clostridium</taxon>
    </lineage>
</organism>
<dbReference type="HOGENOM" id="CLU_1841587_0_0_9"/>
<dbReference type="KEGG" id="cac:CA_C3653"/>
<protein>
    <submittedName>
        <fullName evidence="1">Uncharacterized protein</fullName>
    </submittedName>
</protein>
<dbReference type="EMBL" id="AE001437">
    <property type="protein sequence ID" value="AAK81575.1"/>
    <property type="molecule type" value="Genomic_DNA"/>
</dbReference>
<dbReference type="AlphaFoldDB" id="Q97D29"/>
<dbReference type="GeneID" id="45000151"/>
<evidence type="ECO:0000313" key="2">
    <source>
        <dbReference type="Proteomes" id="UP000000814"/>
    </source>
</evidence>
<accession>Q97D29</accession>
<sequence length="139" mass="15225">MENEVVLVEIFGVKEKASCSGCSSKTENSSCSSCSGCSSQGSCEGGCSSGGCGNSESMYNQYEAFKEYIAKTDVAANVEVQFIDVSEIDINKYKYVEGAIGKKYMLPVVAINEFIRFYGGMKDRLIYNAIKKELNNIYM</sequence>